<dbReference type="PANTHER" id="PTHR43798:SF31">
    <property type="entry name" value="AB HYDROLASE SUPERFAMILY PROTEIN YCLE"/>
    <property type="match status" value="1"/>
</dbReference>
<dbReference type="Pfam" id="PF12697">
    <property type="entry name" value="Abhydrolase_6"/>
    <property type="match status" value="1"/>
</dbReference>
<dbReference type="PANTHER" id="PTHR43798">
    <property type="entry name" value="MONOACYLGLYCEROL LIPASE"/>
    <property type="match status" value="1"/>
</dbReference>
<dbReference type="GO" id="GO:0016787">
    <property type="term" value="F:hydrolase activity"/>
    <property type="evidence" value="ECO:0007669"/>
    <property type="project" value="UniProtKB-KW"/>
</dbReference>
<protein>
    <submittedName>
        <fullName evidence="3">Alpha/beta hydrolase</fullName>
    </submittedName>
</protein>
<evidence type="ECO:0000256" key="1">
    <source>
        <dbReference type="ARBA" id="ARBA00022801"/>
    </source>
</evidence>
<feature type="domain" description="AB hydrolase-1" evidence="2">
    <location>
        <begin position="25"/>
        <end position="256"/>
    </location>
</feature>
<keyword evidence="1 3" id="KW-0378">Hydrolase</keyword>
<reference evidence="4" key="1">
    <citation type="submission" date="2023-07" db="EMBL/GenBank/DDBJ databases">
        <title>30 novel species of actinomycetes from the DSMZ collection.</title>
        <authorList>
            <person name="Nouioui I."/>
        </authorList>
    </citation>
    <scope>NUCLEOTIDE SEQUENCE [LARGE SCALE GENOMIC DNA]</scope>
    <source>
        <strain evidence="4">DSM 44917</strain>
    </source>
</reference>
<gene>
    <name evidence="3" type="ORF">RM780_17460</name>
</gene>
<organism evidence="3 4">
    <name type="scientific">Streptomyces boetiae</name>
    <dbReference type="NCBI Taxonomy" id="3075541"/>
    <lineage>
        <taxon>Bacteria</taxon>
        <taxon>Bacillati</taxon>
        <taxon>Actinomycetota</taxon>
        <taxon>Actinomycetes</taxon>
        <taxon>Kitasatosporales</taxon>
        <taxon>Streptomycetaceae</taxon>
        <taxon>Streptomyces</taxon>
    </lineage>
</organism>
<dbReference type="InterPro" id="IPR050266">
    <property type="entry name" value="AB_hydrolase_sf"/>
</dbReference>
<dbReference type="InterPro" id="IPR029058">
    <property type="entry name" value="AB_hydrolase_fold"/>
</dbReference>
<dbReference type="InterPro" id="IPR000073">
    <property type="entry name" value="AB_hydrolase_1"/>
</dbReference>
<evidence type="ECO:0000313" key="3">
    <source>
        <dbReference type="EMBL" id="MDT0308735.1"/>
    </source>
</evidence>
<accession>A0ABU2LAY4</accession>
<dbReference type="RefSeq" id="WP_311631674.1">
    <property type="nucleotide sequence ID" value="NZ_JAVREN010000025.1"/>
</dbReference>
<evidence type="ECO:0000313" key="4">
    <source>
        <dbReference type="Proteomes" id="UP001183388"/>
    </source>
</evidence>
<evidence type="ECO:0000259" key="2">
    <source>
        <dbReference type="Pfam" id="PF12697"/>
    </source>
</evidence>
<dbReference type="Proteomes" id="UP001183388">
    <property type="component" value="Unassembled WGS sequence"/>
</dbReference>
<dbReference type="SUPFAM" id="SSF53474">
    <property type="entry name" value="alpha/beta-Hydrolases"/>
    <property type="match status" value="1"/>
</dbReference>
<sequence>MAELLARSADGASVSALDDGEGPSLLLVHGGGESPAAWEGVARSLSRDFRVVRLARRIYVPGTCVPPSYSVAVEAEDILAIAGLLDRPLLLAGHSSGAIAVLEAAVRAPGVAAGLFLYEPPVPSHSLVGAEAARRARAAFAAGSPGEALRIHLRDIAREPPERVEEVLARSEARTSFAARVEAGLADIDALDALGVGVDRYRRLAVPTTLVEGDRTSASLRERLADLAATLPDARMVTLRGEGHTAHRTAPATLAHAIREAAGRLPR</sequence>
<keyword evidence="4" id="KW-1185">Reference proteome</keyword>
<dbReference type="Gene3D" id="3.40.50.1820">
    <property type="entry name" value="alpha/beta hydrolase"/>
    <property type="match status" value="1"/>
</dbReference>
<proteinExistence type="predicted"/>
<dbReference type="EMBL" id="JAVREN010000025">
    <property type="protein sequence ID" value="MDT0308735.1"/>
    <property type="molecule type" value="Genomic_DNA"/>
</dbReference>
<comment type="caution">
    <text evidence="3">The sequence shown here is derived from an EMBL/GenBank/DDBJ whole genome shotgun (WGS) entry which is preliminary data.</text>
</comment>
<name>A0ABU2LAY4_9ACTN</name>